<sequence>MSIKVEKVSSREVDIKVLNVLFHFFLNSSGEIKYTKTKDSQVHDPDACWVPNNLFKKAYCQAAAILKKNRNESRNEP</sequence>
<evidence type="ECO:0000313" key="2">
    <source>
        <dbReference type="Proteomes" id="UP000178302"/>
    </source>
</evidence>
<name>A0A1G2LR34_9BACT</name>
<comment type="caution">
    <text evidence="1">The sequence shown here is derived from an EMBL/GenBank/DDBJ whole genome shotgun (WGS) entry which is preliminary data.</text>
</comment>
<dbReference type="AlphaFoldDB" id="A0A1G2LR34"/>
<protein>
    <submittedName>
        <fullName evidence="1">Uncharacterized protein</fullName>
    </submittedName>
</protein>
<gene>
    <name evidence="1" type="ORF">A2909_02710</name>
</gene>
<dbReference type="Proteomes" id="UP000178302">
    <property type="component" value="Unassembled WGS sequence"/>
</dbReference>
<dbReference type="EMBL" id="MHQZ01000017">
    <property type="protein sequence ID" value="OHA14086.1"/>
    <property type="molecule type" value="Genomic_DNA"/>
</dbReference>
<evidence type="ECO:0000313" key="1">
    <source>
        <dbReference type="EMBL" id="OHA14086.1"/>
    </source>
</evidence>
<reference evidence="1 2" key="1">
    <citation type="journal article" date="2016" name="Nat. Commun.">
        <title>Thousands of microbial genomes shed light on interconnected biogeochemical processes in an aquifer system.</title>
        <authorList>
            <person name="Anantharaman K."/>
            <person name="Brown C.T."/>
            <person name="Hug L.A."/>
            <person name="Sharon I."/>
            <person name="Castelle C.J."/>
            <person name="Probst A.J."/>
            <person name="Thomas B.C."/>
            <person name="Singh A."/>
            <person name="Wilkins M.J."/>
            <person name="Karaoz U."/>
            <person name="Brodie E.L."/>
            <person name="Williams K.H."/>
            <person name="Hubbard S.S."/>
            <person name="Banfield J.F."/>
        </authorList>
    </citation>
    <scope>NUCLEOTIDE SEQUENCE [LARGE SCALE GENOMIC DNA]</scope>
</reference>
<organism evidence="1 2">
    <name type="scientific">Candidatus Tagabacteria bacterium RIFCSPLOWO2_01_FULL_39_11</name>
    <dbReference type="NCBI Taxonomy" id="1802295"/>
    <lineage>
        <taxon>Bacteria</taxon>
        <taxon>Candidatus Tagaibacteriota</taxon>
    </lineage>
</organism>
<accession>A0A1G2LR34</accession>
<proteinExistence type="predicted"/>